<dbReference type="OrthoDB" id="9800519at2"/>
<dbReference type="PANTHER" id="PTHR33221:SF5">
    <property type="entry name" value="HTH-TYPE TRANSCRIPTIONAL REGULATOR ISCR"/>
    <property type="match status" value="1"/>
</dbReference>
<dbReference type="InterPro" id="IPR000944">
    <property type="entry name" value="Tscrpt_reg_Rrf2"/>
</dbReference>
<dbReference type="STRING" id="485915.Dret_0879"/>
<dbReference type="InterPro" id="IPR036388">
    <property type="entry name" value="WH-like_DNA-bd_sf"/>
</dbReference>
<reference evidence="2 3" key="2">
    <citation type="journal article" date="2010" name="Stand. Genomic Sci.">
        <title>Complete genome sequence of Desulfohalobium retbaense type strain (HR(100)).</title>
        <authorList>
            <person name="Spring S."/>
            <person name="Nolan M."/>
            <person name="Lapidus A."/>
            <person name="Glavina Del Rio T."/>
            <person name="Copeland A."/>
            <person name="Tice H."/>
            <person name="Cheng J.F."/>
            <person name="Lucas S."/>
            <person name="Land M."/>
            <person name="Chen F."/>
            <person name="Bruce D."/>
            <person name="Goodwin L."/>
            <person name="Pitluck S."/>
            <person name="Ivanova N."/>
            <person name="Mavromatis K."/>
            <person name="Mikhailova N."/>
            <person name="Pati A."/>
            <person name="Chen A."/>
            <person name="Palaniappan K."/>
            <person name="Hauser L."/>
            <person name="Chang Y.J."/>
            <person name="Jeffries C.D."/>
            <person name="Munk C."/>
            <person name="Kiss H."/>
            <person name="Chain P."/>
            <person name="Han C."/>
            <person name="Brettin T."/>
            <person name="Detter J.C."/>
            <person name="Schuler E."/>
            <person name="Goker M."/>
            <person name="Rohde M."/>
            <person name="Bristow J."/>
            <person name="Eisen J.A."/>
            <person name="Markowitz V."/>
            <person name="Hugenholtz P."/>
            <person name="Kyrpides N.C."/>
            <person name="Klenk H.P."/>
        </authorList>
    </citation>
    <scope>NUCLEOTIDE SEQUENCE [LARGE SCALE GENOMIC DNA]</scope>
    <source>
        <strain evidence="2 3">DSM 5692</strain>
    </source>
</reference>
<accession>C8X173</accession>
<dbReference type="KEGG" id="drt:Dret_0879"/>
<name>C8X173_DESRD</name>
<dbReference type="AlphaFoldDB" id="C8X173"/>
<dbReference type="EMBL" id="CP001734">
    <property type="protein sequence ID" value="ACV68170.1"/>
    <property type="molecule type" value="Genomic_DNA"/>
</dbReference>
<reference evidence="3" key="1">
    <citation type="submission" date="2009-09" db="EMBL/GenBank/DDBJ databases">
        <title>The complete chromosome of Desulfohalobium retbaense DSM 5692.</title>
        <authorList>
            <consortium name="US DOE Joint Genome Institute (JGI-PGF)"/>
            <person name="Lucas S."/>
            <person name="Copeland A."/>
            <person name="Lapidus A."/>
            <person name="Glavina del Rio T."/>
            <person name="Dalin E."/>
            <person name="Tice H."/>
            <person name="Bruce D."/>
            <person name="Goodwin L."/>
            <person name="Pitluck S."/>
            <person name="Kyrpides N."/>
            <person name="Mavromatis K."/>
            <person name="Ivanova N."/>
            <person name="Mikhailova N."/>
            <person name="Munk A.C."/>
            <person name="Brettin T."/>
            <person name="Detter J.C."/>
            <person name="Han C."/>
            <person name="Tapia R."/>
            <person name="Larimer F."/>
            <person name="Land M."/>
            <person name="Hauser L."/>
            <person name="Markowitz V."/>
            <person name="Cheng J.-F."/>
            <person name="Hugenholtz P."/>
            <person name="Woyke T."/>
            <person name="Wu D."/>
            <person name="Spring S."/>
            <person name="Klenk H.-P."/>
            <person name="Eisen J.A."/>
        </authorList>
    </citation>
    <scope>NUCLEOTIDE SEQUENCE [LARGE SCALE GENOMIC DNA]</scope>
    <source>
        <strain evidence="3">DSM 5692</strain>
    </source>
</reference>
<dbReference type="GO" id="GO:0003700">
    <property type="term" value="F:DNA-binding transcription factor activity"/>
    <property type="evidence" value="ECO:0007669"/>
    <property type="project" value="TreeGrafter"/>
</dbReference>
<dbReference type="GO" id="GO:0005829">
    <property type="term" value="C:cytosol"/>
    <property type="evidence" value="ECO:0007669"/>
    <property type="project" value="TreeGrafter"/>
</dbReference>
<dbReference type="RefSeq" id="WP_015751328.1">
    <property type="nucleotide sequence ID" value="NC_013223.1"/>
</dbReference>
<protein>
    <submittedName>
        <fullName evidence="2">Transcriptional regulator, BadM/Rrf2 family</fullName>
    </submittedName>
</protein>
<dbReference type="GO" id="GO:0003677">
    <property type="term" value="F:DNA binding"/>
    <property type="evidence" value="ECO:0007669"/>
    <property type="project" value="UniProtKB-KW"/>
</dbReference>
<keyword evidence="3" id="KW-1185">Reference proteome</keyword>
<evidence type="ECO:0000313" key="3">
    <source>
        <dbReference type="Proteomes" id="UP000001052"/>
    </source>
</evidence>
<sequence length="163" mass="18284">MRLSTRSRYGIRLMLDIAQQGQHGPVALRDVADRQDISLKYLEKLSRRLRESGFLMSRLGAKGGYVLGRPAAEITIKELIESLEGHVGLVQCWLEEKACSRVDQCLAYSLWARINEVLARELNAITLADMLFENRMCLLEGPKIPCMGGNETCSLDEGDKEIS</sequence>
<keyword evidence="1" id="KW-0238">DNA-binding</keyword>
<evidence type="ECO:0000256" key="1">
    <source>
        <dbReference type="ARBA" id="ARBA00023125"/>
    </source>
</evidence>
<dbReference type="HOGENOM" id="CLU_107144_0_1_7"/>
<dbReference type="eggNOG" id="COG1959">
    <property type="taxonomic scope" value="Bacteria"/>
</dbReference>
<dbReference type="PANTHER" id="PTHR33221">
    <property type="entry name" value="WINGED HELIX-TURN-HELIX TRANSCRIPTIONAL REGULATOR, RRF2 FAMILY"/>
    <property type="match status" value="1"/>
</dbReference>
<proteinExistence type="predicted"/>
<gene>
    <name evidence="2" type="ordered locus">Dret_0879</name>
</gene>
<dbReference type="NCBIfam" id="TIGR00738">
    <property type="entry name" value="rrf2_super"/>
    <property type="match status" value="1"/>
</dbReference>
<organism evidence="2 3">
    <name type="scientific">Desulfohalobium retbaense (strain ATCC 49708 / DSM 5692 / JCM 16813 / HR100)</name>
    <dbReference type="NCBI Taxonomy" id="485915"/>
    <lineage>
        <taxon>Bacteria</taxon>
        <taxon>Pseudomonadati</taxon>
        <taxon>Thermodesulfobacteriota</taxon>
        <taxon>Desulfovibrionia</taxon>
        <taxon>Desulfovibrionales</taxon>
        <taxon>Desulfohalobiaceae</taxon>
        <taxon>Desulfohalobium</taxon>
    </lineage>
</organism>
<dbReference type="Proteomes" id="UP000001052">
    <property type="component" value="Chromosome"/>
</dbReference>
<dbReference type="PROSITE" id="PS51197">
    <property type="entry name" value="HTH_RRF2_2"/>
    <property type="match status" value="1"/>
</dbReference>
<dbReference type="SUPFAM" id="SSF46785">
    <property type="entry name" value="Winged helix' DNA-binding domain"/>
    <property type="match status" value="1"/>
</dbReference>
<dbReference type="InterPro" id="IPR036390">
    <property type="entry name" value="WH_DNA-bd_sf"/>
</dbReference>
<dbReference type="Pfam" id="PF02082">
    <property type="entry name" value="Rrf2"/>
    <property type="match status" value="1"/>
</dbReference>
<evidence type="ECO:0000313" key="2">
    <source>
        <dbReference type="EMBL" id="ACV68170.1"/>
    </source>
</evidence>
<dbReference type="Gene3D" id="1.10.10.10">
    <property type="entry name" value="Winged helix-like DNA-binding domain superfamily/Winged helix DNA-binding domain"/>
    <property type="match status" value="1"/>
</dbReference>